<sequence length="178" mass="18790">MTESAPRLLLGLFTGFLFGFFLQKGHVAKFRVIAGQFLLRDFTVLKTMLTAIVVGGIGVYALKAMGLATLHVKPAQLVAVTIGGLVFGVGMVLLGYCPGTGVAAAAEGQRDALFGILGMILGSAVFAEFYGIISTSIMKWYDLGPVTIPDLLGVPTWTVLAALTVAALALFHQLDRSR</sequence>
<protein>
    <submittedName>
        <fullName evidence="2">YeeE/YedE family protein</fullName>
    </submittedName>
</protein>
<dbReference type="Pfam" id="PF04143">
    <property type="entry name" value="Sulf_transp"/>
    <property type="match status" value="1"/>
</dbReference>
<dbReference type="EMBL" id="CP063849">
    <property type="protein sequence ID" value="QOY90763.1"/>
    <property type="molecule type" value="Genomic_DNA"/>
</dbReference>
<evidence type="ECO:0000313" key="2">
    <source>
        <dbReference type="EMBL" id="QOY90763.1"/>
    </source>
</evidence>
<reference evidence="2 3" key="1">
    <citation type="submission" date="2020-10" db="EMBL/GenBank/DDBJ databases">
        <title>Complete genome sequence of Paludibaculum fermentans P105T, a facultatively anaerobic acidobacterium capable of dissimilatory Fe(III) reduction.</title>
        <authorList>
            <person name="Dedysh S.N."/>
            <person name="Beletsky A.V."/>
            <person name="Kulichevskaya I.S."/>
            <person name="Mardanov A.V."/>
            <person name="Ravin N.V."/>
        </authorList>
    </citation>
    <scope>NUCLEOTIDE SEQUENCE [LARGE SCALE GENOMIC DNA]</scope>
    <source>
        <strain evidence="2 3">P105</strain>
    </source>
</reference>
<dbReference type="Proteomes" id="UP000593892">
    <property type="component" value="Chromosome"/>
</dbReference>
<evidence type="ECO:0000256" key="1">
    <source>
        <dbReference type="SAM" id="Phobius"/>
    </source>
</evidence>
<keyword evidence="1" id="KW-0472">Membrane</keyword>
<feature type="transmembrane region" description="Helical" evidence="1">
    <location>
        <begin position="112"/>
        <end position="132"/>
    </location>
</feature>
<dbReference type="InterPro" id="IPR007272">
    <property type="entry name" value="Sulf_transp_TsuA/YedE"/>
</dbReference>
<keyword evidence="3" id="KW-1185">Reference proteome</keyword>
<name>A0A7S7NVY8_PALFE</name>
<accession>A0A7S7NVY8</accession>
<feature type="transmembrane region" description="Helical" evidence="1">
    <location>
        <begin position="152"/>
        <end position="171"/>
    </location>
</feature>
<proteinExistence type="predicted"/>
<keyword evidence="1" id="KW-0812">Transmembrane</keyword>
<organism evidence="2 3">
    <name type="scientific">Paludibaculum fermentans</name>
    <dbReference type="NCBI Taxonomy" id="1473598"/>
    <lineage>
        <taxon>Bacteria</taxon>
        <taxon>Pseudomonadati</taxon>
        <taxon>Acidobacteriota</taxon>
        <taxon>Terriglobia</taxon>
        <taxon>Bryobacterales</taxon>
        <taxon>Bryobacteraceae</taxon>
        <taxon>Paludibaculum</taxon>
    </lineage>
</organism>
<dbReference type="RefSeq" id="WP_194452420.1">
    <property type="nucleotide sequence ID" value="NZ_CP063849.1"/>
</dbReference>
<gene>
    <name evidence="2" type="ORF">IRI77_12695</name>
</gene>
<dbReference type="KEGG" id="pfer:IRI77_12695"/>
<feature type="transmembrane region" description="Helical" evidence="1">
    <location>
        <begin position="43"/>
        <end position="62"/>
    </location>
</feature>
<keyword evidence="1" id="KW-1133">Transmembrane helix</keyword>
<feature type="transmembrane region" description="Helical" evidence="1">
    <location>
        <begin position="82"/>
        <end position="105"/>
    </location>
</feature>
<evidence type="ECO:0000313" key="3">
    <source>
        <dbReference type="Proteomes" id="UP000593892"/>
    </source>
</evidence>
<dbReference type="AlphaFoldDB" id="A0A7S7NVY8"/>
<feature type="transmembrane region" description="Helical" evidence="1">
    <location>
        <begin position="6"/>
        <end position="22"/>
    </location>
</feature>